<gene>
    <name evidence="3" type="ORF">DLD99_04295</name>
</gene>
<feature type="region of interest" description="Disordered" evidence="1">
    <location>
        <begin position="71"/>
        <end position="169"/>
    </location>
</feature>
<evidence type="ECO:0000256" key="1">
    <source>
        <dbReference type="SAM" id="MobiDB-lite"/>
    </source>
</evidence>
<feature type="signal peptide" evidence="2">
    <location>
        <begin position="1"/>
        <end position="31"/>
    </location>
</feature>
<feature type="compositionally biased region" description="Basic and acidic residues" evidence="1">
    <location>
        <begin position="146"/>
        <end position="169"/>
    </location>
</feature>
<feature type="compositionally biased region" description="Basic and acidic residues" evidence="1">
    <location>
        <begin position="71"/>
        <end position="86"/>
    </location>
</feature>
<evidence type="ECO:0000313" key="4">
    <source>
        <dbReference type="Proteomes" id="UP000253720"/>
    </source>
</evidence>
<reference evidence="3 4" key="1">
    <citation type="submission" date="2018-05" db="EMBL/GenBank/DDBJ databases">
        <title>Complete genome sequence of Pseudomonas kribbensis 46-2(T).</title>
        <authorList>
            <person name="Jeong H."/>
            <person name="Lee S.-G."/>
            <person name="Rha E."/>
            <person name="Kim H."/>
        </authorList>
    </citation>
    <scope>NUCLEOTIDE SEQUENCE [LARGE SCALE GENOMIC DNA]</scope>
    <source>
        <strain evidence="3 4">46-2</strain>
    </source>
</reference>
<feature type="compositionally biased region" description="Low complexity" evidence="1">
    <location>
        <begin position="87"/>
        <end position="96"/>
    </location>
</feature>
<dbReference type="EMBL" id="CP029608">
    <property type="protein sequence ID" value="AXI59714.1"/>
    <property type="molecule type" value="Genomic_DNA"/>
</dbReference>
<feature type="compositionally biased region" description="Basic and acidic residues" evidence="1">
    <location>
        <begin position="97"/>
        <end position="125"/>
    </location>
</feature>
<feature type="compositionally biased region" description="Low complexity" evidence="1">
    <location>
        <begin position="126"/>
        <end position="142"/>
    </location>
</feature>
<protein>
    <submittedName>
        <fullName evidence="3">Uncharacterized protein</fullName>
    </submittedName>
</protein>
<organism evidence="3 4">
    <name type="scientific">Pseudomonas kribbensis</name>
    <dbReference type="NCBI Taxonomy" id="1628086"/>
    <lineage>
        <taxon>Bacteria</taxon>
        <taxon>Pseudomonadati</taxon>
        <taxon>Pseudomonadota</taxon>
        <taxon>Gammaproteobacteria</taxon>
        <taxon>Pseudomonadales</taxon>
        <taxon>Pseudomonadaceae</taxon>
        <taxon>Pseudomonas</taxon>
    </lineage>
</organism>
<dbReference type="Proteomes" id="UP000253720">
    <property type="component" value="Chromosome"/>
</dbReference>
<proteinExistence type="predicted"/>
<name>A0A345RK98_9PSED</name>
<accession>A0A345RK98</accession>
<feature type="chain" id="PRO_5017038258" evidence="2">
    <location>
        <begin position="32"/>
        <end position="169"/>
    </location>
</feature>
<sequence length="169" mass="18411">MRRFSKISSVVSATALTALLGTLALPASAMAVELSSSSPSYGDQISAIHNDFGKDVVIKSGIGVEDLKKMRDTVNDQSRQIEELKRSSGSSSSSSGREIDDLKSKVKEQDRQIDTLSRQVDDLKRNSGSSSSSSSNNSEISSLKQKLNDQDRAMDQLKRTVEELSRKVK</sequence>
<evidence type="ECO:0000256" key="2">
    <source>
        <dbReference type="SAM" id="SignalP"/>
    </source>
</evidence>
<evidence type="ECO:0000313" key="3">
    <source>
        <dbReference type="EMBL" id="AXI59714.1"/>
    </source>
</evidence>
<keyword evidence="4" id="KW-1185">Reference proteome</keyword>
<dbReference type="AlphaFoldDB" id="A0A345RK98"/>
<keyword evidence="2" id="KW-0732">Signal</keyword>
<dbReference type="RefSeq" id="WP_114881381.1">
    <property type="nucleotide sequence ID" value="NZ_CP029608.1"/>
</dbReference>
<dbReference type="Gene3D" id="1.10.287.950">
    <property type="entry name" value="Methyl-accepting chemotaxis protein"/>
    <property type="match status" value="1"/>
</dbReference>
<dbReference type="KEGG" id="pke:DLD99_04295"/>